<dbReference type="SUPFAM" id="SSF53474">
    <property type="entry name" value="alpha/beta-Hydrolases"/>
    <property type="match status" value="1"/>
</dbReference>
<dbReference type="Proteomes" id="UP000306402">
    <property type="component" value="Unassembled WGS sequence"/>
</dbReference>
<dbReference type="AlphaFoldDB" id="A0A5R9KYH2"/>
<feature type="domain" description="Fungal lipase-type" evidence="1">
    <location>
        <begin position="95"/>
        <end position="251"/>
    </location>
</feature>
<protein>
    <submittedName>
        <fullName evidence="2">Lipase family protein</fullName>
    </submittedName>
</protein>
<sequence>MQKIATCLRFLFLANILYPQTLLAQNHKLKPGFDKAEYIELMQMHVLLYDSTMTGASIPKFEIPKPAHYKSLYASPVMGLDNRWELWKNDQSVAVINVRGTTKNPVGWLENFYTAMVPARGELKLSNTFTFKYDLASHPKAGVHLGWLIGTAYLATDIVPRIDSLYKTGIKDFLIMGHSQGGGIGFLLTAHLYSLQKQGLLPKDIRFKTYCSAGPKVGNTYFAYEYEHIVDGGWAYNVVNSADWVPEVPFTVQTLDDFNETNPFKNMDKVIGKQKLLTRIALKHAYKKMKNPSMKAQRNYEKYLGDFAYKIVKKSLPEYVKPAYLKSSNYMRTGPSVMLWADSEYYKKFPDSDVNPFAHHAPQQYLYLMEKYQPSF</sequence>
<keyword evidence="3" id="KW-1185">Reference proteome</keyword>
<comment type="caution">
    <text evidence="2">The sequence shown here is derived from an EMBL/GenBank/DDBJ whole genome shotgun (WGS) entry which is preliminary data.</text>
</comment>
<evidence type="ECO:0000259" key="1">
    <source>
        <dbReference type="Pfam" id="PF01764"/>
    </source>
</evidence>
<dbReference type="Gene3D" id="3.40.50.1820">
    <property type="entry name" value="alpha/beta hydrolase"/>
    <property type="match status" value="1"/>
</dbReference>
<dbReference type="InterPro" id="IPR029058">
    <property type="entry name" value="AB_hydrolase_fold"/>
</dbReference>
<evidence type="ECO:0000313" key="3">
    <source>
        <dbReference type="Proteomes" id="UP000306402"/>
    </source>
</evidence>
<dbReference type="PANTHER" id="PTHR45856">
    <property type="entry name" value="ALPHA/BETA-HYDROLASES SUPERFAMILY PROTEIN"/>
    <property type="match status" value="1"/>
</dbReference>
<dbReference type="PANTHER" id="PTHR45856:SF11">
    <property type="entry name" value="FUNGAL LIPASE-LIKE DOMAIN-CONTAINING PROTEIN"/>
    <property type="match status" value="1"/>
</dbReference>
<dbReference type="EMBL" id="VCEJ01000004">
    <property type="protein sequence ID" value="TLV01221.1"/>
    <property type="molecule type" value="Genomic_DNA"/>
</dbReference>
<organism evidence="2 3">
    <name type="scientific">Dyadobacter luticola</name>
    <dbReference type="NCBI Taxonomy" id="1979387"/>
    <lineage>
        <taxon>Bacteria</taxon>
        <taxon>Pseudomonadati</taxon>
        <taxon>Bacteroidota</taxon>
        <taxon>Cytophagia</taxon>
        <taxon>Cytophagales</taxon>
        <taxon>Spirosomataceae</taxon>
        <taxon>Dyadobacter</taxon>
    </lineage>
</organism>
<dbReference type="InterPro" id="IPR051218">
    <property type="entry name" value="Sec_MonoDiacylglyc_Lipase"/>
</dbReference>
<dbReference type="InterPro" id="IPR002921">
    <property type="entry name" value="Fungal_lipase-type"/>
</dbReference>
<accession>A0A5R9KYH2</accession>
<dbReference type="RefSeq" id="WP_138366592.1">
    <property type="nucleotide sequence ID" value="NZ_VCEJ01000004.1"/>
</dbReference>
<proteinExistence type="predicted"/>
<dbReference type="GO" id="GO:0006629">
    <property type="term" value="P:lipid metabolic process"/>
    <property type="evidence" value="ECO:0007669"/>
    <property type="project" value="InterPro"/>
</dbReference>
<name>A0A5R9KYH2_9BACT</name>
<dbReference type="Pfam" id="PF01764">
    <property type="entry name" value="Lipase_3"/>
    <property type="match status" value="1"/>
</dbReference>
<dbReference type="OrthoDB" id="927373at2"/>
<reference evidence="2 3" key="1">
    <citation type="submission" date="2019-05" db="EMBL/GenBank/DDBJ databases">
        <authorList>
            <person name="Qu J.-H."/>
        </authorList>
    </citation>
    <scope>NUCLEOTIDE SEQUENCE [LARGE SCALE GENOMIC DNA]</scope>
    <source>
        <strain evidence="2 3">T17</strain>
    </source>
</reference>
<evidence type="ECO:0000313" key="2">
    <source>
        <dbReference type="EMBL" id="TLV01221.1"/>
    </source>
</evidence>
<gene>
    <name evidence="2" type="ORF">FEN17_17385</name>
</gene>